<comment type="caution">
    <text evidence="1">The sequence shown here is derived from an EMBL/GenBank/DDBJ whole genome shotgun (WGS) entry which is preliminary data.</text>
</comment>
<dbReference type="Proteomes" id="UP000821865">
    <property type="component" value="Chromosome 6"/>
</dbReference>
<evidence type="ECO:0000313" key="1">
    <source>
        <dbReference type="EMBL" id="KAH7945922.1"/>
    </source>
</evidence>
<accession>A0ACB8CLZ0</accession>
<evidence type="ECO:0000313" key="2">
    <source>
        <dbReference type="Proteomes" id="UP000821865"/>
    </source>
</evidence>
<sequence>MVAEHNSLAKMPISAPVSAAASDDIGNRQRSKRIDNVLDEHRSRAQQRKQTEDKICSLSSTSASECEMRTTAPAHVDTDPSASAATYVIIDLSTINRLLEKTKCRTCSGAVSIEDRNVMCSTRLVPFKVFTCKVRHFLFV</sequence>
<gene>
    <name evidence="1" type="ORF">HPB49_017085</name>
</gene>
<protein>
    <submittedName>
        <fullName evidence="1">Uncharacterized protein</fullName>
    </submittedName>
</protein>
<proteinExistence type="predicted"/>
<keyword evidence="2" id="KW-1185">Reference proteome</keyword>
<dbReference type="EMBL" id="CM023475">
    <property type="protein sequence ID" value="KAH7945922.1"/>
    <property type="molecule type" value="Genomic_DNA"/>
</dbReference>
<organism evidence="1 2">
    <name type="scientific">Dermacentor silvarum</name>
    <name type="common">Tick</name>
    <dbReference type="NCBI Taxonomy" id="543639"/>
    <lineage>
        <taxon>Eukaryota</taxon>
        <taxon>Metazoa</taxon>
        <taxon>Ecdysozoa</taxon>
        <taxon>Arthropoda</taxon>
        <taxon>Chelicerata</taxon>
        <taxon>Arachnida</taxon>
        <taxon>Acari</taxon>
        <taxon>Parasitiformes</taxon>
        <taxon>Ixodida</taxon>
        <taxon>Ixodoidea</taxon>
        <taxon>Ixodidae</taxon>
        <taxon>Rhipicephalinae</taxon>
        <taxon>Dermacentor</taxon>
    </lineage>
</organism>
<name>A0ACB8CLZ0_DERSI</name>
<reference evidence="1" key="1">
    <citation type="submission" date="2020-05" db="EMBL/GenBank/DDBJ databases">
        <title>Large-scale comparative analyses of tick genomes elucidate their genetic diversity and vector capacities.</title>
        <authorList>
            <person name="Jia N."/>
            <person name="Wang J."/>
            <person name="Shi W."/>
            <person name="Du L."/>
            <person name="Sun Y."/>
            <person name="Zhan W."/>
            <person name="Jiang J."/>
            <person name="Wang Q."/>
            <person name="Zhang B."/>
            <person name="Ji P."/>
            <person name="Sakyi L.B."/>
            <person name="Cui X."/>
            <person name="Yuan T."/>
            <person name="Jiang B."/>
            <person name="Yang W."/>
            <person name="Lam T.T.-Y."/>
            <person name="Chang Q."/>
            <person name="Ding S."/>
            <person name="Wang X."/>
            <person name="Zhu J."/>
            <person name="Ruan X."/>
            <person name="Zhao L."/>
            <person name="Wei J."/>
            <person name="Que T."/>
            <person name="Du C."/>
            <person name="Cheng J."/>
            <person name="Dai P."/>
            <person name="Han X."/>
            <person name="Huang E."/>
            <person name="Gao Y."/>
            <person name="Liu J."/>
            <person name="Shao H."/>
            <person name="Ye R."/>
            <person name="Li L."/>
            <person name="Wei W."/>
            <person name="Wang X."/>
            <person name="Wang C."/>
            <person name="Yang T."/>
            <person name="Huo Q."/>
            <person name="Li W."/>
            <person name="Guo W."/>
            <person name="Chen H."/>
            <person name="Zhou L."/>
            <person name="Ni X."/>
            <person name="Tian J."/>
            <person name="Zhou Y."/>
            <person name="Sheng Y."/>
            <person name="Liu T."/>
            <person name="Pan Y."/>
            <person name="Xia L."/>
            <person name="Li J."/>
            <person name="Zhao F."/>
            <person name="Cao W."/>
        </authorList>
    </citation>
    <scope>NUCLEOTIDE SEQUENCE</scope>
    <source>
        <strain evidence="1">Dsil-2018</strain>
    </source>
</reference>